<comment type="caution">
    <text evidence="2">The sequence shown here is derived from an EMBL/GenBank/DDBJ whole genome shotgun (WGS) entry which is preliminary data.</text>
</comment>
<feature type="transmembrane region" description="Helical" evidence="1">
    <location>
        <begin position="12"/>
        <end position="33"/>
    </location>
</feature>
<dbReference type="EMBL" id="WMBR01000008">
    <property type="protein sequence ID" value="MXP24114.1"/>
    <property type="molecule type" value="Genomic_DNA"/>
</dbReference>
<accession>A0A6L7GVM2</accession>
<feature type="transmembrane region" description="Helical" evidence="1">
    <location>
        <begin position="141"/>
        <end position="164"/>
    </location>
</feature>
<dbReference type="AlphaFoldDB" id="A0A6L7GVM2"/>
<feature type="transmembrane region" description="Helical" evidence="1">
    <location>
        <begin position="84"/>
        <end position="102"/>
    </location>
</feature>
<dbReference type="RefSeq" id="WP_160904304.1">
    <property type="nucleotide sequence ID" value="NZ_CP102850.1"/>
</dbReference>
<feature type="transmembrane region" description="Helical" evidence="1">
    <location>
        <begin position="108"/>
        <end position="129"/>
    </location>
</feature>
<keyword evidence="1" id="KW-0812">Transmembrane</keyword>
<evidence type="ECO:0000313" key="2">
    <source>
        <dbReference type="EMBL" id="MXP24114.1"/>
    </source>
</evidence>
<reference evidence="2 3" key="1">
    <citation type="submission" date="2019-11" db="EMBL/GenBank/DDBJ databases">
        <title>Gordonia sp. nov., a novel actinobacterium isolated from mangrove soil in Hainan.</title>
        <authorList>
            <person name="Huang X."/>
            <person name="Xie Y."/>
            <person name="Chu X."/>
            <person name="Xiao K."/>
        </authorList>
    </citation>
    <scope>NUCLEOTIDE SEQUENCE [LARGE SCALE GENOMIC DNA]</scope>
    <source>
        <strain evidence="2 3">HNM0687</strain>
    </source>
</reference>
<name>A0A6L7GVM2_9ACTN</name>
<feature type="transmembrane region" description="Helical" evidence="1">
    <location>
        <begin position="227"/>
        <end position="249"/>
    </location>
</feature>
<keyword evidence="3" id="KW-1185">Reference proteome</keyword>
<proteinExistence type="predicted"/>
<organism evidence="2 3">
    <name type="scientific">Gordonia mangrovi</name>
    <dbReference type="NCBI Taxonomy" id="2665643"/>
    <lineage>
        <taxon>Bacteria</taxon>
        <taxon>Bacillati</taxon>
        <taxon>Actinomycetota</taxon>
        <taxon>Actinomycetes</taxon>
        <taxon>Mycobacteriales</taxon>
        <taxon>Gordoniaceae</taxon>
        <taxon>Gordonia</taxon>
    </lineage>
</organism>
<evidence type="ECO:0000256" key="1">
    <source>
        <dbReference type="SAM" id="Phobius"/>
    </source>
</evidence>
<sequence length="256" mass="26408">MAAQTRVNTSLAIVALVGAIAQILAPVVPFAGIGASPNESTVDLLITPAGYTFSIWSVIYLLSLVFGGMMVLTRSTGTGAPARVTADVSVAFFGAAVWILLSAAEWRWITSIVLTIMTVALIDAARIAAGPRDPDTPAWRAALTRVLVGIYAGWATAAVFQNWASDVAAAGADADALGWQIAILLAAAVFAIIVTLFLGGVLIGYPLTVIWALIGIIVTAAGETPTVAAVCLATIFVLVIATGISLYAIRLRADNV</sequence>
<dbReference type="Proteomes" id="UP000475545">
    <property type="component" value="Unassembled WGS sequence"/>
</dbReference>
<evidence type="ECO:0000313" key="3">
    <source>
        <dbReference type="Proteomes" id="UP000475545"/>
    </source>
</evidence>
<feature type="transmembrane region" description="Helical" evidence="1">
    <location>
        <begin position="203"/>
        <end position="221"/>
    </location>
</feature>
<feature type="transmembrane region" description="Helical" evidence="1">
    <location>
        <begin position="53"/>
        <end position="72"/>
    </location>
</feature>
<gene>
    <name evidence="2" type="ORF">GIY30_22505</name>
</gene>
<feature type="transmembrane region" description="Helical" evidence="1">
    <location>
        <begin position="176"/>
        <end position="198"/>
    </location>
</feature>
<keyword evidence="1" id="KW-0472">Membrane</keyword>
<protein>
    <submittedName>
        <fullName evidence="2">MFS transporter</fullName>
    </submittedName>
</protein>
<keyword evidence="1" id="KW-1133">Transmembrane helix</keyword>